<sequence length="417" mass="46660">MKSWAEEIEKELDFRVEASNLERVRENVVVRGGLDVVVPQPVEGLVGKRAFAMDFVDGFKITDTDKLGLFRVDREALMARVCQAYNCQFFVDGFFNADPHAGNLLVTTQGGVCRPVLLDFGMTVEIPARRRKAYCRLAFHASSLDLLGMGKALKEVGYATSQSEAHPERDAEFFQFLMRDTGSRASQREDAEEFFQRRKEQKLADRAKGKETNRYMKEVPPEMFFLFRMLGLIRGLCTTLEVKLPYLEIMSSYAQKGLVLDFDRKERATRLVSLPPRPPLPLEVKLQRLLLSLCGRDRLLGVQVAVVRQGDVTLNLSAGVCGAMDPRPVSEHTLFPIYDLGNVLTALLLHVHVREGMASKGYETPLKSLLPATLAGYISENVRLKHFLSYATGLPTALPPSLPASTLLDHEACLDLP</sequence>
<dbReference type="InterPro" id="IPR011009">
    <property type="entry name" value="Kinase-like_dom_sf"/>
</dbReference>
<reference evidence="3" key="2">
    <citation type="journal article" date="2012" name="Nat. Commun.">
        <title>Draft genome sequence and genetic transformation of the oleaginous alga Nannochloropis gaditana.</title>
        <authorList>
            <person name="Radakovits R."/>
            <person name="Jinkerson R.E."/>
            <person name="Fuerstenberg S.I."/>
            <person name="Tae H."/>
            <person name="Settlage R.E."/>
            <person name="Boore J.L."/>
            <person name="Posewitz M.C."/>
        </authorList>
    </citation>
    <scope>NUCLEOTIDE SEQUENCE</scope>
    <source>
        <strain evidence="3">CCMP526</strain>
    </source>
</reference>
<feature type="domain" description="ABC1 atypical kinase-like" evidence="2">
    <location>
        <begin position="4"/>
        <end position="149"/>
    </location>
</feature>
<accession>I2CR92</accession>
<dbReference type="InterPro" id="IPR051130">
    <property type="entry name" value="Mito_struct-func_regulator"/>
</dbReference>
<feature type="domain" description="Beta-lactamase-related" evidence="1">
    <location>
        <begin position="297"/>
        <end position="410"/>
    </location>
</feature>
<evidence type="ECO:0000259" key="1">
    <source>
        <dbReference type="Pfam" id="PF00144"/>
    </source>
</evidence>
<dbReference type="PANTHER" id="PTHR43173:SF3">
    <property type="entry name" value="ABC1 FAMILY PROTEIN"/>
    <property type="match status" value="1"/>
</dbReference>
<organism evidence="3">
    <name type="scientific">Nannochloropsis gaditana (strain CCMP526)</name>
    <name type="common">Green microalga</name>
    <name type="synonym">Microchloropsis gaditana</name>
    <dbReference type="NCBI Taxonomy" id="1093141"/>
    <lineage>
        <taxon>Eukaryota</taxon>
        <taxon>Sar</taxon>
        <taxon>Stramenopiles</taxon>
        <taxon>Ochrophyta</taxon>
        <taxon>Eustigmatophyceae</taxon>
        <taxon>Eustigmatales</taxon>
        <taxon>Monodopsidaceae</taxon>
        <taxon>Nannochloropsis</taxon>
    </lineage>
</organism>
<dbReference type="SUPFAM" id="SSF56112">
    <property type="entry name" value="Protein kinase-like (PK-like)"/>
    <property type="match status" value="1"/>
</dbReference>
<evidence type="ECO:0000313" key="3">
    <source>
        <dbReference type="EMBL" id="AFJ69425.1"/>
    </source>
</evidence>
<dbReference type="InterPro" id="IPR004147">
    <property type="entry name" value="ABC1_dom"/>
</dbReference>
<proteinExistence type="evidence at transcript level"/>
<dbReference type="AlphaFoldDB" id="I2CR92"/>
<dbReference type="SUPFAM" id="SSF56601">
    <property type="entry name" value="beta-lactamase/transpeptidase-like"/>
    <property type="match status" value="1"/>
</dbReference>
<dbReference type="CDD" id="cd05121">
    <property type="entry name" value="ABC1_ADCK3-like"/>
    <property type="match status" value="1"/>
</dbReference>
<dbReference type="InterPro" id="IPR001466">
    <property type="entry name" value="Beta-lactam-related"/>
</dbReference>
<dbReference type="EMBL" id="JU980362">
    <property type="protein sequence ID" value="AFJ69425.1"/>
    <property type="molecule type" value="mRNA"/>
</dbReference>
<name>I2CR92_NANGC</name>
<reference evidence="3" key="1">
    <citation type="journal article" date="2012" name="Bioengineered">
        <title>Additional insights into the genome of the oleaginous model alga Nannochloropsis gaditana.</title>
        <authorList>
            <person name="Jinkerson R.E."/>
            <person name="Radakovits R."/>
            <person name="Posewitz M.C."/>
        </authorList>
    </citation>
    <scope>NUCLEOTIDE SEQUENCE</scope>
    <source>
        <strain evidence="3">CCMP526</strain>
    </source>
</reference>
<protein>
    <submittedName>
        <fullName evidence="3">Abc1 family protein</fullName>
    </submittedName>
</protein>
<gene>
    <name evidence="3" type="ORF">NGATSA_3019700</name>
</gene>
<evidence type="ECO:0000259" key="2">
    <source>
        <dbReference type="Pfam" id="PF03109"/>
    </source>
</evidence>
<dbReference type="Pfam" id="PF03109">
    <property type="entry name" value="ABC1"/>
    <property type="match status" value="1"/>
</dbReference>
<feature type="non-terminal residue" evidence="3">
    <location>
        <position position="417"/>
    </location>
</feature>
<dbReference type="PANTHER" id="PTHR43173">
    <property type="entry name" value="ABC1 FAMILY PROTEIN"/>
    <property type="match status" value="1"/>
</dbReference>
<dbReference type="Gene3D" id="3.40.710.10">
    <property type="entry name" value="DD-peptidase/beta-lactamase superfamily"/>
    <property type="match status" value="1"/>
</dbReference>
<dbReference type="Pfam" id="PF00144">
    <property type="entry name" value="Beta-lactamase"/>
    <property type="match status" value="1"/>
</dbReference>
<dbReference type="InterPro" id="IPR012338">
    <property type="entry name" value="Beta-lactam/transpept-like"/>
</dbReference>